<evidence type="ECO:0000256" key="1">
    <source>
        <dbReference type="SAM" id="Phobius"/>
    </source>
</evidence>
<evidence type="ECO:0000313" key="2">
    <source>
        <dbReference type="EMBL" id="KAF7333362.1"/>
    </source>
</evidence>
<name>A0A8H6X2T2_9AGAR</name>
<feature type="transmembrane region" description="Helical" evidence="1">
    <location>
        <begin position="206"/>
        <end position="231"/>
    </location>
</feature>
<keyword evidence="1" id="KW-0472">Membrane</keyword>
<feature type="transmembrane region" description="Helical" evidence="1">
    <location>
        <begin position="57"/>
        <end position="80"/>
    </location>
</feature>
<reference evidence="2" key="1">
    <citation type="submission" date="2020-05" db="EMBL/GenBank/DDBJ databases">
        <title>Mycena genomes resolve the evolution of fungal bioluminescence.</title>
        <authorList>
            <person name="Tsai I.J."/>
        </authorList>
    </citation>
    <scope>NUCLEOTIDE SEQUENCE</scope>
    <source>
        <strain evidence="2">CCC161011</strain>
    </source>
</reference>
<feature type="transmembrane region" description="Helical" evidence="1">
    <location>
        <begin position="26"/>
        <end position="45"/>
    </location>
</feature>
<feature type="transmembrane region" description="Helical" evidence="1">
    <location>
        <begin position="137"/>
        <end position="156"/>
    </location>
</feature>
<protein>
    <submittedName>
        <fullName evidence="2">MYND-type domain-containing protein</fullName>
    </submittedName>
</protein>
<sequence>MQFAVDSGELDYSWGLMITRFSETGVSLLLYGSYIPFFLIAAYTLSRRWKNPGIKLLMIASCLMAVLGTIQLGVNVAITVATARFFQQVIRAQILNEPDFLYPLTTIQNFTFVTNVFVTDSFLLYRCYVIWAFQRKILVLPVLLMVSTFVSASVAFSGFGDLRIPYDLAAATNLVLTASIAGRIMWIRRAASLVGLDDTLRGRYSLAIRIILESGVIYAIATTAMIVIVSVDDFRVYNIGVGVAGQLMNIIPTFTLMYVGLNNTVERGPTQSTRGTPSNQDSRIRLSARALDSWRESDIIVIGRNREQDCGGV</sequence>
<comment type="caution">
    <text evidence="2">The sequence shown here is derived from an EMBL/GenBank/DDBJ whole genome shotgun (WGS) entry which is preliminary data.</text>
</comment>
<feature type="transmembrane region" description="Helical" evidence="1">
    <location>
        <begin position="168"/>
        <end position="186"/>
    </location>
</feature>
<gene>
    <name evidence="2" type="ORF">MVEN_02351700</name>
</gene>
<keyword evidence="1" id="KW-0812">Transmembrane</keyword>
<dbReference type="Proteomes" id="UP000620124">
    <property type="component" value="Unassembled WGS sequence"/>
</dbReference>
<dbReference type="OrthoDB" id="3019750at2759"/>
<feature type="transmembrane region" description="Helical" evidence="1">
    <location>
        <begin position="237"/>
        <end position="261"/>
    </location>
</feature>
<proteinExistence type="predicted"/>
<accession>A0A8H6X2T2</accession>
<keyword evidence="1" id="KW-1133">Transmembrane helix</keyword>
<dbReference type="AlphaFoldDB" id="A0A8H6X2T2"/>
<dbReference type="EMBL" id="JACAZI010000029">
    <property type="protein sequence ID" value="KAF7333362.1"/>
    <property type="molecule type" value="Genomic_DNA"/>
</dbReference>
<keyword evidence="3" id="KW-1185">Reference proteome</keyword>
<organism evidence="2 3">
    <name type="scientific">Mycena venus</name>
    <dbReference type="NCBI Taxonomy" id="2733690"/>
    <lineage>
        <taxon>Eukaryota</taxon>
        <taxon>Fungi</taxon>
        <taxon>Dikarya</taxon>
        <taxon>Basidiomycota</taxon>
        <taxon>Agaricomycotina</taxon>
        <taxon>Agaricomycetes</taxon>
        <taxon>Agaricomycetidae</taxon>
        <taxon>Agaricales</taxon>
        <taxon>Marasmiineae</taxon>
        <taxon>Mycenaceae</taxon>
        <taxon>Mycena</taxon>
    </lineage>
</organism>
<evidence type="ECO:0000313" key="3">
    <source>
        <dbReference type="Proteomes" id="UP000620124"/>
    </source>
</evidence>
<feature type="transmembrane region" description="Helical" evidence="1">
    <location>
        <begin position="100"/>
        <end position="125"/>
    </location>
</feature>